<feature type="domain" description="NAD(P)-binding" evidence="1">
    <location>
        <begin position="8"/>
        <end position="191"/>
    </location>
</feature>
<name>A0A2U1TG21_9MICO</name>
<dbReference type="EMBL" id="QEFB01000002">
    <property type="protein sequence ID" value="PWC07733.1"/>
    <property type="molecule type" value="Genomic_DNA"/>
</dbReference>
<comment type="caution">
    <text evidence="2">The sequence shown here is derived from an EMBL/GenBank/DDBJ whole genome shotgun (WGS) entry which is preliminary data.</text>
</comment>
<accession>A0A2U1TG21</accession>
<evidence type="ECO:0000313" key="2">
    <source>
        <dbReference type="EMBL" id="PWC07733.1"/>
    </source>
</evidence>
<dbReference type="CDD" id="cd05243">
    <property type="entry name" value="SDR_a5"/>
    <property type="match status" value="1"/>
</dbReference>
<gene>
    <name evidence="2" type="ORF">DF223_04560</name>
</gene>
<dbReference type="SUPFAM" id="SSF51735">
    <property type="entry name" value="NAD(P)-binding Rossmann-fold domains"/>
    <property type="match status" value="1"/>
</dbReference>
<reference evidence="3" key="1">
    <citation type="submission" date="2018-04" db="EMBL/GenBank/DDBJ databases">
        <authorList>
            <person name="Liu S."/>
            <person name="Wang Z."/>
            <person name="Li J."/>
        </authorList>
    </citation>
    <scope>NUCLEOTIDE SEQUENCE [LARGE SCALE GENOMIC DNA]</scope>
    <source>
        <strain evidence="3">622</strain>
    </source>
</reference>
<sequence length="220" mass="22761">MSRIVIIGGHGKISRILTSQLVENGDEVVSVFRNADHSSEISALGAEPVVCDIETASVDDLVPILTGADAVVFAAGAGPNSGAERKHTVDYEGSVKSMQAAERAGVKRFVQVSAMGIDGEVDTSDDVWAAYVAAKRNADIELKKTSLDWTILRPGALTDDEPTGLVTLATETERGSIPRADVASLIAAALTFPETAGFTWEAISGETPIPAAIAAAVAAG</sequence>
<dbReference type="Pfam" id="PF13460">
    <property type="entry name" value="NAD_binding_10"/>
    <property type="match status" value="1"/>
</dbReference>
<dbReference type="InterPro" id="IPR016040">
    <property type="entry name" value="NAD(P)-bd_dom"/>
</dbReference>
<evidence type="ECO:0000313" key="3">
    <source>
        <dbReference type="Proteomes" id="UP000244962"/>
    </source>
</evidence>
<evidence type="ECO:0000259" key="1">
    <source>
        <dbReference type="Pfam" id="PF13460"/>
    </source>
</evidence>
<keyword evidence="3" id="KW-1185">Reference proteome</keyword>
<organism evidence="2 3">
    <name type="scientific">Mycetocola zhujimingii</name>
    <dbReference type="NCBI Taxonomy" id="2079792"/>
    <lineage>
        <taxon>Bacteria</taxon>
        <taxon>Bacillati</taxon>
        <taxon>Actinomycetota</taxon>
        <taxon>Actinomycetes</taxon>
        <taxon>Micrococcales</taxon>
        <taxon>Microbacteriaceae</taxon>
        <taxon>Mycetocola</taxon>
    </lineage>
</organism>
<dbReference type="PANTHER" id="PTHR15020">
    <property type="entry name" value="FLAVIN REDUCTASE-RELATED"/>
    <property type="match status" value="1"/>
</dbReference>
<proteinExistence type="predicted"/>
<dbReference type="Gene3D" id="3.40.50.720">
    <property type="entry name" value="NAD(P)-binding Rossmann-like Domain"/>
    <property type="match status" value="1"/>
</dbReference>
<dbReference type="RefSeq" id="WP_108962349.1">
    <property type="nucleotide sequence ID" value="NZ_QEFB01000002.1"/>
</dbReference>
<dbReference type="Proteomes" id="UP000244962">
    <property type="component" value="Unassembled WGS sequence"/>
</dbReference>
<protein>
    <submittedName>
        <fullName evidence="2">NAD-dependent dehydratase</fullName>
    </submittedName>
</protein>
<dbReference type="InterPro" id="IPR036291">
    <property type="entry name" value="NAD(P)-bd_dom_sf"/>
</dbReference>
<dbReference type="AlphaFoldDB" id="A0A2U1TG21"/>
<dbReference type="PANTHER" id="PTHR15020:SF50">
    <property type="entry name" value="UPF0659 PROTEIN YMR090W"/>
    <property type="match status" value="1"/>
</dbReference>